<dbReference type="Proteomes" id="UP001054889">
    <property type="component" value="Unassembled WGS sequence"/>
</dbReference>
<gene>
    <name evidence="5" type="primary">ga29706</name>
    <name evidence="5" type="ORF">PR202_ga29706</name>
</gene>
<dbReference type="Pfam" id="PF00332">
    <property type="entry name" value="Glyco_hydro_17"/>
    <property type="match status" value="1"/>
</dbReference>
<keyword evidence="2" id="KW-0378">Hydrolase</keyword>
<comment type="caution">
    <text evidence="5">The sequence shown here is derived from an EMBL/GenBank/DDBJ whole genome shotgun (WGS) entry which is preliminary data.</text>
</comment>
<dbReference type="InterPro" id="IPR044965">
    <property type="entry name" value="Glyco_hydro_17_plant"/>
</dbReference>
<sequence length="158" mass="15958">MGVNYGRVANDLPDTASVVRLLKDNGISMVRIYDANPAVLRSLANTGIKTDRSGGSLDGGTVCGGCGSSVGACRAPCAAVSTALTVREAACVASRRGGHLGWSWSWCSAASASTAEGAVAQGTLAGRCYHGVFWAPLGGSLDVVLEAPVRRLVAGSFG</sequence>
<protein>
    <recommendedName>
        <fullName evidence="7">Glucan endo-1,3-beta-D-glucosidase</fullName>
    </recommendedName>
</protein>
<dbReference type="Gene3D" id="3.20.20.80">
    <property type="entry name" value="Glycosidases"/>
    <property type="match status" value="1"/>
</dbReference>
<name>A0AAV5DLX9_ELECO</name>
<dbReference type="InterPro" id="IPR000490">
    <property type="entry name" value="Glyco_hydro_17"/>
</dbReference>
<evidence type="ECO:0000256" key="2">
    <source>
        <dbReference type="ARBA" id="ARBA00022801"/>
    </source>
</evidence>
<organism evidence="5 6">
    <name type="scientific">Eleusine coracana subsp. coracana</name>
    <dbReference type="NCBI Taxonomy" id="191504"/>
    <lineage>
        <taxon>Eukaryota</taxon>
        <taxon>Viridiplantae</taxon>
        <taxon>Streptophyta</taxon>
        <taxon>Embryophyta</taxon>
        <taxon>Tracheophyta</taxon>
        <taxon>Spermatophyta</taxon>
        <taxon>Magnoliopsida</taxon>
        <taxon>Liliopsida</taxon>
        <taxon>Poales</taxon>
        <taxon>Poaceae</taxon>
        <taxon>PACMAD clade</taxon>
        <taxon>Chloridoideae</taxon>
        <taxon>Cynodonteae</taxon>
        <taxon>Eleusininae</taxon>
        <taxon>Eleusine</taxon>
    </lineage>
</organism>
<evidence type="ECO:0008006" key="7">
    <source>
        <dbReference type="Google" id="ProtNLM"/>
    </source>
</evidence>
<keyword evidence="6" id="KW-1185">Reference proteome</keyword>
<comment type="similarity">
    <text evidence="1 4">Belongs to the glycosyl hydrolase 17 family.</text>
</comment>
<dbReference type="InterPro" id="IPR017853">
    <property type="entry name" value="GH"/>
</dbReference>
<keyword evidence="3" id="KW-0326">Glycosidase</keyword>
<dbReference type="EMBL" id="BQKI01000018">
    <property type="protein sequence ID" value="GJN11508.1"/>
    <property type="molecule type" value="Genomic_DNA"/>
</dbReference>
<dbReference type="PANTHER" id="PTHR32227">
    <property type="entry name" value="GLUCAN ENDO-1,3-BETA-GLUCOSIDASE BG1-RELATED-RELATED"/>
    <property type="match status" value="1"/>
</dbReference>
<dbReference type="SUPFAM" id="SSF51445">
    <property type="entry name" value="(Trans)glycosidases"/>
    <property type="match status" value="1"/>
</dbReference>
<evidence type="ECO:0000313" key="6">
    <source>
        <dbReference type="Proteomes" id="UP001054889"/>
    </source>
</evidence>
<reference evidence="5" key="2">
    <citation type="submission" date="2021-12" db="EMBL/GenBank/DDBJ databases">
        <title>Resequencing data analysis of finger millet.</title>
        <authorList>
            <person name="Hatakeyama M."/>
            <person name="Aluri S."/>
            <person name="Balachadran M.T."/>
            <person name="Sivarajan S.R."/>
            <person name="Poveda L."/>
            <person name="Shimizu-Inatsugi R."/>
            <person name="Schlapbach R."/>
            <person name="Sreeman S.M."/>
            <person name="Shimizu K.K."/>
        </authorList>
    </citation>
    <scope>NUCLEOTIDE SEQUENCE</scope>
</reference>
<evidence type="ECO:0000256" key="4">
    <source>
        <dbReference type="RuleBase" id="RU004335"/>
    </source>
</evidence>
<evidence type="ECO:0000313" key="5">
    <source>
        <dbReference type="EMBL" id="GJN11508.1"/>
    </source>
</evidence>
<accession>A0AAV5DLX9</accession>
<dbReference type="GO" id="GO:0004553">
    <property type="term" value="F:hydrolase activity, hydrolyzing O-glycosyl compounds"/>
    <property type="evidence" value="ECO:0007669"/>
    <property type="project" value="InterPro"/>
</dbReference>
<dbReference type="GO" id="GO:0005975">
    <property type="term" value="P:carbohydrate metabolic process"/>
    <property type="evidence" value="ECO:0007669"/>
    <property type="project" value="InterPro"/>
</dbReference>
<proteinExistence type="inferred from homology"/>
<reference evidence="5" key="1">
    <citation type="journal article" date="2018" name="DNA Res.">
        <title>Multiple hybrid de novo genome assembly of finger millet, an orphan allotetraploid crop.</title>
        <authorList>
            <person name="Hatakeyama M."/>
            <person name="Aluri S."/>
            <person name="Balachadran M.T."/>
            <person name="Sivarajan S.R."/>
            <person name="Patrignani A."/>
            <person name="Gruter S."/>
            <person name="Poveda L."/>
            <person name="Shimizu-Inatsugi R."/>
            <person name="Baeten J."/>
            <person name="Francoijs K.J."/>
            <person name="Nataraja K.N."/>
            <person name="Reddy Y.A.N."/>
            <person name="Phadnis S."/>
            <person name="Ravikumar R.L."/>
            <person name="Schlapbach R."/>
            <person name="Sreeman S.M."/>
            <person name="Shimizu K.K."/>
        </authorList>
    </citation>
    <scope>NUCLEOTIDE SEQUENCE</scope>
</reference>
<evidence type="ECO:0000256" key="1">
    <source>
        <dbReference type="ARBA" id="ARBA00008773"/>
    </source>
</evidence>
<evidence type="ECO:0000256" key="3">
    <source>
        <dbReference type="ARBA" id="ARBA00023295"/>
    </source>
</evidence>
<dbReference type="AlphaFoldDB" id="A0AAV5DLX9"/>